<dbReference type="AlphaFoldDB" id="D9QLL4"/>
<dbReference type="STRING" id="633149.Bresu_2601"/>
<feature type="signal peptide" evidence="1">
    <location>
        <begin position="1"/>
        <end position="23"/>
    </location>
</feature>
<evidence type="ECO:0000313" key="2">
    <source>
        <dbReference type="EMBL" id="ADL01908.1"/>
    </source>
</evidence>
<evidence type="ECO:0000313" key="3">
    <source>
        <dbReference type="Proteomes" id="UP000002696"/>
    </source>
</evidence>
<evidence type="ECO:0008006" key="4">
    <source>
        <dbReference type="Google" id="ProtNLM"/>
    </source>
</evidence>
<feature type="chain" id="PRO_5003126968" description="Rap1a immunity protein domain-containing protein" evidence="1">
    <location>
        <begin position="24"/>
        <end position="124"/>
    </location>
</feature>
<keyword evidence="1" id="KW-0732">Signal</keyword>
<gene>
    <name evidence="2" type="ordered locus">Bresu_2601</name>
</gene>
<accession>D9QLL4</accession>
<dbReference type="RefSeq" id="WP_013270009.1">
    <property type="nucleotide sequence ID" value="NC_014375.1"/>
</dbReference>
<protein>
    <recommendedName>
        <fullName evidence="4">Rap1a immunity protein domain-containing protein</fullName>
    </recommendedName>
</protein>
<dbReference type="BioCyc" id="BSUB633149:G1GM8-2606-MONOMER"/>
<keyword evidence="3" id="KW-1185">Reference proteome</keyword>
<reference evidence="3" key="1">
    <citation type="journal article" date="2011" name="J. Bacteriol.">
        <title>Genome sequences of eight morphologically diverse alphaproteobacteria.</title>
        <authorList>
            <consortium name="US DOE Joint Genome Institute"/>
            <person name="Brown P.J."/>
            <person name="Kysela D.T."/>
            <person name="Buechlein A."/>
            <person name="Hemmerich C."/>
            <person name="Brun Y.V."/>
        </authorList>
    </citation>
    <scope>NUCLEOTIDE SEQUENCE [LARGE SCALE GENOMIC DNA]</scope>
    <source>
        <strain evidence="3">ATCC 15264 / DSM 4735 / LMG 14903 / NBRC 16000 / CB 81</strain>
    </source>
</reference>
<dbReference type="OrthoDB" id="7205602at2"/>
<proteinExistence type="predicted"/>
<dbReference type="HOGENOM" id="CLU_157347_0_0_5"/>
<evidence type="ECO:0000256" key="1">
    <source>
        <dbReference type="SAM" id="SignalP"/>
    </source>
</evidence>
<dbReference type="KEGG" id="bsb:Bresu_2601"/>
<dbReference type="InParanoid" id="D9QLL4"/>
<dbReference type="Proteomes" id="UP000002696">
    <property type="component" value="Chromosome"/>
</dbReference>
<name>D9QLL4_BRESC</name>
<dbReference type="EMBL" id="CP002102">
    <property type="protein sequence ID" value="ADL01908.1"/>
    <property type="molecule type" value="Genomic_DNA"/>
</dbReference>
<sequence length="124" mass="13345">MKIRPWGVALALVVTLAATAAQAMSVREFLSTAAGIPRNPTALLRSDARRLIGEVRAAGATLRSEHDAAVAAGRRPAYCSPEGRISISSNALLARFNAIPESRRDISVTQAMREWMAERYPCPA</sequence>
<organism evidence="2 3">
    <name type="scientific">Brevundimonas subvibrioides (strain ATCC 15264 / DSM 4735 / LMG 14903 / NBRC 16000 / CB 81)</name>
    <name type="common">Caulobacter subvibrioides</name>
    <dbReference type="NCBI Taxonomy" id="633149"/>
    <lineage>
        <taxon>Bacteria</taxon>
        <taxon>Pseudomonadati</taxon>
        <taxon>Pseudomonadota</taxon>
        <taxon>Alphaproteobacteria</taxon>
        <taxon>Caulobacterales</taxon>
        <taxon>Caulobacteraceae</taxon>
        <taxon>Brevundimonas</taxon>
    </lineage>
</organism>